<feature type="binding site" evidence="8">
    <location>
        <begin position="24"/>
        <end position="26"/>
    </location>
    <ligand>
        <name>substrate</name>
    </ligand>
</feature>
<dbReference type="PROSITE" id="PS51918">
    <property type="entry name" value="RADICAL_SAM"/>
    <property type="match status" value="1"/>
</dbReference>
<feature type="binding site" evidence="8">
    <location>
        <position position="84"/>
    </location>
    <ligand>
        <name>substrate</name>
    </ligand>
</feature>
<dbReference type="AlphaFoldDB" id="A0A1H7BFD9"/>
<comment type="catalytic activity">
    <reaction evidence="8">
        <text>6-carboxy-5,6,7,8-tetrahydropterin + H(+) = 7-carboxy-7-carbaguanine + NH4(+)</text>
        <dbReference type="Rhea" id="RHEA:27974"/>
        <dbReference type="ChEBI" id="CHEBI:15378"/>
        <dbReference type="ChEBI" id="CHEBI:28938"/>
        <dbReference type="ChEBI" id="CHEBI:61032"/>
        <dbReference type="ChEBI" id="CHEBI:61036"/>
        <dbReference type="EC" id="4.3.99.3"/>
    </reaction>
</comment>
<feature type="binding site" evidence="8">
    <location>
        <position position="39"/>
    </location>
    <ligand>
        <name>substrate</name>
    </ligand>
</feature>
<comment type="cofactor">
    <cofactor evidence="8">
        <name>[4Fe-4S] cluster</name>
        <dbReference type="ChEBI" id="CHEBI:49883"/>
    </cofactor>
    <text evidence="8">Binds 1 [4Fe-4S] cluster. The cluster is coordinated with 3 cysteines and an exchangeable S-adenosyl-L-methionine.</text>
</comment>
<comment type="function">
    <text evidence="8">Catalyzes the complex heterocyclic radical-mediated conversion of 6-carboxy-5,6,7,8-tetrahydropterin (CPH4) to 7-carboxy-7-deazaguanine (CDG), a step common to the biosynthetic pathways of all 7-deazapurine-containing compounds.</text>
</comment>
<feature type="binding site" evidence="8">
    <location>
        <begin position="127"/>
        <end position="129"/>
    </location>
    <ligand>
        <name>S-adenosyl-L-methionine</name>
        <dbReference type="ChEBI" id="CHEBI:59789"/>
    </ligand>
</feature>
<dbReference type="InterPro" id="IPR024924">
    <property type="entry name" value="7-CO-7-deazaguanine_synth-like"/>
</dbReference>
<keyword evidence="5 8" id="KW-0408">Iron</keyword>
<evidence type="ECO:0000256" key="7">
    <source>
        <dbReference type="ARBA" id="ARBA00023239"/>
    </source>
</evidence>
<feature type="binding site" evidence="8">
    <location>
        <position position="47"/>
    </location>
    <ligand>
        <name>[4Fe-4S] cluster</name>
        <dbReference type="ChEBI" id="CHEBI:49883"/>
        <note>4Fe-4S-S-AdoMet</note>
    </ligand>
</feature>
<keyword evidence="1 8" id="KW-0004">4Fe-4S</keyword>
<dbReference type="PIRSF" id="PIRSF000370">
    <property type="entry name" value="QueE"/>
    <property type="match status" value="1"/>
</dbReference>
<comment type="subunit">
    <text evidence="8">Homodimer.</text>
</comment>
<name>A0A1H7BFD9_9BACT</name>
<dbReference type="PANTHER" id="PTHR42836:SF1">
    <property type="entry name" value="7-CARBOXY-7-DEAZAGUANINE SYNTHASE"/>
    <property type="match status" value="1"/>
</dbReference>
<organism evidence="10 11">
    <name type="scientific">Cyclobacterium xiamenense</name>
    <dbReference type="NCBI Taxonomy" id="1297121"/>
    <lineage>
        <taxon>Bacteria</taxon>
        <taxon>Pseudomonadati</taxon>
        <taxon>Bacteroidota</taxon>
        <taxon>Cytophagia</taxon>
        <taxon>Cytophagales</taxon>
        <taxon>Cyclobacteriaceae</taxon>
        <taxon>Cyclobacterium</taxon>
    </lineage>
</organism>
<protein>
    <recommendedName>
        <fullName evidence="8">7-carboxy-7-deazaguanine synthase</fullName>
        <shortName evidence="8">CDG synthase</shortName>
        <ecNumber evidence="8">4.3.99.3</ecNumber>
    </recommendedName>
    <alternativeName>
        <fullName evidence="8">Queuosine biosynthesis protein QueE</fullName>
    </alternativeName>
</protein>
<dbReference type="InterPro" id="IPR058240">
    <property type="entry name" value="rSAM_sf"/>
</dbReference>
<evidence type="ECO:0000256" key="8">
    <source>
        <dbReference type="HAMAP-Rule" id="MF_00917"/>
    </source>
</evidence>
<evidence type="ECO:0000313" key="11">
    <source>
        <dbReference type="Proteomes" id="UP000199403"/>
    </source>
</evidence>
<dbReference type="InterPro" id="IPR013785">
    <property type="entry name" value="Aldolase_TIM"/>
</dbReference>
<keyword evidence="4 8" id="KW-0460">Magnesium</keyword>
<dbReference type="GO" id="GO:0008616">
    <property type="term" value="P:tRNA queuosine(34) biosynthetic process"/>
    <property type="evidence" value="ECO:0007669"/>
    <property type="project" value="UniProtKB-UniRule"/>
</dbReference>
<keyword evidence="7 8" id="KW-0456">Lyase</keyword>
<comment type="pathway">
    <text evidence="8">Purine metabolism; 7-cyano-7-deazaguanine biosynthesis.</text>
</comment>
<dbReference type="UniPathway" id="UPA00391"/>
<dbReference type="GO" id="GO:0051539">
    <property type="term" value="F:4 iron, 4 sulfur cluster binding"/>
    <property type="evidence" value="ECO:0007669"/>
    <property type="project" value="UniProtKB-UniRule"/>
</dbReference>
<gene>
    <name evidence="8" type="primary">queE</name>
    <name evidence="10" type="ORF">SAMN05192553_11199</name>
</gene>
<keyword evidence="11" id="KW-1185">Reference proteome</keyword>
<reference evidence="11" key="1">
    <citation type="submission" date="2016-10" db="EMBL/GenBank/DDBJ databases">
        <authorList>
            <person name="Varghese N."/>
            <person name="Submissions S."/>
        </authorList>
    </citation>
    <scope>NUCLEOTIDE SEQUENCE [LARGE SCALE GENOMIC DNA]</scope>
    <source>
        <strain evidence="11">IBRC-M 10761</strain>
    </source>
</reference>
<evidence type="ECO:0000256" key="4">
    <source>
        <dbReference type="ARBA" id="ARBA00022842"/>
    </source>
</evidence>
<feature type="binding site" evidence="8">
    <location>
        <position position="210"/>
    </location>
    <ligand>
        <name>substrate</name>
    </ligand>
</feature>
<evidence type="ECO:0000256" key="1">
    <source>
        <dbReference type="ARBA" id="ARBA00022485"/>
    </source>
</evidence>
<dbReference type="EC" id="4.3.99.3" evidence="8"/>
<dbReference type="PANTHER" id="PTHR42836">
    <property type="entry name" value="7-CARBOXY-7-DEAZAGUANINE SYNTHASE"/>
    <property type="match status" value="1"/>
</dbReference>
<dbReference type="HAMAP" id="MF_00917">
    <property type="entry name" value="QueE"/>
    <property type="match status" value="1"/>
</dbReference>
<evidence type="ECO:0000256" key="6">
    <source>
        <dbReference type="ARBA" id="ARBA00023014"/>
    </source>
</evidence>
<dbReference type="Proteomes" id="UP000199403">
    <property type="component" value="Unassembled WGS sequence"/>
</dbReference>
<comment type="cofactor">
    <cofactor evidence="8">
        <name>S-adenosyl-L-methionine</name>
        <dbReference type="ChEBI" id="CHEBI:59789"/>
    </cofactor>
    <text evidence="8">Binds 1 S-adenosyl-L-methionine per subunit.</text>
</comment>
<dbReference type="EMBL" id="FNZH01000011">
    <property type="protein sequence ID" value="SEJ75906.1"/>
    <property type="molecule type" value="Genomic_DNA"/>
</dbReference>
<feature type="domain" description="Radical SAM core" evidence="9">
    <location>
        <begin position="30"/>
        <end position="210"/>
    </location>
</feature>
<dbReference type="Pfam" id="PF04055">
    <property type="entry name" value="Radical_SAM"/>
    <property type="match status" value="1"/>
</dbReference>
<accession>A0A1H7BFD9</accession>
<sequence length="210" mass="23541">MNVEAASRVREGQALPLMEAFYTIQGEGTYSGQPAYFIRLGGCDVGCVWCDVKDSWEAGKWPLVEIDQIVAEADAYPARLAVITGGEPLMYALGPLTQGLKEKGFTTNLETSGAHPYSGDLDWICLSPKKFKSPVPEIYTIANELKVIVYNKSDFDFARSEARKVAPSCKLLLQPEWSKAEQMMPQIVDFVKENPRWRISLQTHKYMEIP</sequence>
<feature type="binding site" evidence="8">
    <location>
        <position position="50"/>
    </location>
    <ligand>
        <name>[4Fe-4S] cluster</name>
        <dbReference type="ChEBI" id="CHEBI:49883"/>
        <note>4Fe-4S-S-AdoMet</note>
    </ligand>
</feature>
<evidence type="ECO:0000259" key="9">
    <source>
        <dbReference type="PROSITE" id="PS51918"/>
    </source>
</evidence>
<dbReference type="SUPFAM" id="SSF102114">
    <property type="entry name" value="Radical SAM enzymes"/>
    <property type="match status" value="1"/>
</dbReference>
<dbReference type="Gene3D" id="3.20.20.70">
    <property type="entry name" value="Aldolase class I"/>
    <property type="match status" value="1"/>
</dbReference>
<dbReference type="STRING" id="1416801.SAMN05192553_11199"/>
<dbReference type="OrthoDB" id="9792276at2"/>
<comment type="cofactor">
    <cofactor evidence="8">
        <name>Mg(2+)</name>
        <dbReference type="ChEBI" id="CHEBI:18420"/>
    </cofactor>
</comment>
<keyword evidence="8" id="KW-0671">Queuosine biosynthesis</keyword>
<dbReference type="GO" id="GO:0016840">
    <property type="term" value="F:carbon-nitrogen lyase activity"/>
    <property type="evidence" value="ECO:0007669"/>
    <property type="project" value="UniProtKB-UniRule"/>
</dbReference>
<feature type="binding site" evidence="8">
    <location>
        <position position="86"/>
    </location>
    <ligand>
        <name>S-adenosyl-L-methionine</name>
        <dbReference type="ChEBI" id="CHEBI:59789"/>
    </ligand>
</feature>
<evidence type="ECO:0000256" key="3">
    <source>
        <dbReference type="ARBA" id="ARBA00022723"/>
    </source>
</evidence>
<comment type="similarity">
    <text evidence="8">Belongs to the radical SAM superfamily. 7-carboxy-7-deazaguanine synthase family.</text>
</comment>
<dbReference type="SFLD" id="SFLDS00029">
    <property type="entry name" value="Radical_SAM"/>
    <property type="match status" value="1"/>
</dbReference>
<keyword evidence="2 8" id="KW-0949">S-adenosyl-L-methionine</keyword>
<evidence type="ECO:0000313" key="10">
    <source>
        <dbReference type="EMBL" id="SEJ75906.1"/>
    </source>
</evidence>
<keyword evidence="6 8" id="KW-0411">Iron-sulfur</keyword>
<dbReference type="InterPro" id="IPR007197">
    <property type="entry name" value="rSAM"/>
</dbReference>
<evidence type="ECO:0000256" key="5">
    <source>
        <dbReference type="ARBA" id="ARBA00023004"/>
    </source>
</evidence>
<evidence type="ECO:0000256" key="2">
    <source>
        <dbReference type="ARBA" id="ARBA00022691"/>
    </source>
</evidence>
<feature type="binding site" evidence="8">
    <location>
        <position position="43"/>
    </location>
    <ligand>
        <name>[4Fe-4S] cluster</name>
        <dbReference type="ChEBI" id="CHEBI:49883"/>
        <note>4Fe-4S-S-AdoMet</note>
    </ligand>
</feature>
<dbReference type="GO" id="GO:1904047">
    <property type="term" value="F:S-adenosyl-L-methionine binding"/>
    <property type="evidence" value="ECO:0007669"/>
    <property type="project" value="UniProtKB-UniRule"/>
</dbReference>
<dbReference type="RefSeq" id="WP_092178606.1">
    <property type="nucleotide sequence ID" value="NZ_FNZH01000011.1"/>
</dbReference>
<comment type="caution">
    <text evidence="8">Lacks conserved residue(s) required for the propagation of feature annotation.</text>
</comment>
<dbReference type="GO" id="GO:0000287">
    <property type="term" value="F:magnesium ion binding"/>
    <property type="evidence" value="ECO:0007669"/>
    <property type="project" value="UniProtKB-UniRule"/>
</dbReference>
<keyword evidence="3 8" id="KW-0479">Metal-binding</keyword>
<proteinExistence type="inferred from homology"/>
<feature type="binding site" evidence="8">
    <location>
        <begin position="49"/>
        <end position="51"/>
    </location>
    <ligand>
        <name>S-adenosyl-L-methionine</name>
        <dbReference type="ChEBI" id="CHEBI:59789"/>
    </ligand>
</feature>